<reference evidence="14" key="2">
    <citation type="submission" date="2025-09" db="UniProtKB">
        <authorList>
            <consortium name="Ensembl"/>
        </authorList>
    </citation>
    <scope>IDENTIFICATION</scope>
</reference>
<dbReference type="GeneTree" id="ENSGT00390000017600"/>
<feature type="transmembrane region" description="Helical" evidence="12">
    <location>
        <begin position="584"/>
        <end position="606"/>
    </location>
</feature>
<feature type="transmembrane region" description="Helical" evidence="12">
    <location>
        <begin position="828"/>
        <end position="847"/>
    </location>
</feature>
<dbReference type="CDD" id="cd16020">
    <property type="entry name" value="GPI_EPT_1"/>
    <property type="match status" value="1"/>
</dbReference>
<dbReference type="InterPro" id="IPR007070">
    <property type="entry name" value="GPI_EtnP_transferase_1"/>
</dbReference>
<dbReference type="Pfam" id="PF01663">
    <property type="entry name" value="Phosphodiest"/>
    <property type="match status" value="1"/>
</dbReference>
<comment type="similarity">
    <text evidence="3 12">Belongs to the PIGG/PIGN/PIGO family. PIGN subfamily.</text>
</comment>
<keyword evidence="6 12" id="KW-0808">Transferase</keyword>
<feature type="transmembrane region" description="Helical" evidence="12">
    <location>
        <begin position="647"/>
        <end position="666"/>
    </location>
</feature>
<feature type="transmembrane region" description="Helical" evidence="12">
    <location>
        <begin position="560"/>
        <end position="578"/>
    </location>
</feature>
<keyword evidence="5 12" id="KW-0337">GPI-anchor biosynthesis</keyword>
<evidence type="ECO:0000256" key="3">
    <source>
        <dbReference type="ARBA" id="ARBA00008400"/>
    </source>
</evidence>
<dbReference type="FunFam" id="3.40.720.10:FF:000088">
    <property type="entry name" value="Phosphatidylinositol glycan anchor biosynthesis, class N"/>
    <property type="match status" value="1"/>
</dbReference>
<dbReference type="PANTHER" id="PTHR12250">
    <property type="entry name" value="PHOSPHATIDYLINOSITOL GLYCAN, CLASS N"/>
    <property type="match status" value="1"/>
</dbReference>
<dbReference type="InterPro" id="IPR002591">
    <property type="entry name" value="Phosphodiest/P_Trfase"/>
</dbReference>
<keyword evidence="15" id="KW-1185">Reference proteome</keyword>
<evidence type="ECO:0000313" key="15">
    <source>
        <dbReference type="Proteomes" id="UP000594220"/>
    </source>
</evidence>
<proteinExistence type="inferred from homology"/>
<dbReference type="Pfam" id="PF04987">
    <property type="entry name" value="PigN"/>
    <property type="match status" value="1"/>
</dbReference>
<name>A0A7M4FI21_CROPO</name>
<dbReference type="Gene3D" id="3.40.720.10">
    <property type="entry name" value="Alkaline Phosphatase, subunit A"/>
    <property type="match status" value="2"/>
</dbReference>
<sequence>MNLRLFIVAGLLMHCVFLASIFDIYFTSPLVHGMTPHYNPLPPPAKRLVLFVADGLRADSLYEIEEDGSPRAPYLRNVIEEKGCWGISHTRVPTESRPGHVALIAGFYEDVSAVAKGASGDHVYTYCYTAEKEDFGAEDATVLDTWVFDSVKNFFYAARSNQTMFSKVNEEKVILFLHLLGIDTNGHAHRPNSREYKDNIRKVDDGIKEIVSLLEDFYGNDGKTAFIVTSDHGMTDWGSHGAGHPSETLTPLIAWGAGLNYPQSVTSQAFEDNFLKEWKLENRKRVDVNQADIAPLMASLIGVPFPLNSVGILPLEYLNNSVHFKAESMFTNAVQILEQFTVKMAQKRESTLSFLFTPFKLLSDSEQTDVLRKARSYIQQGKYNDAISLCKTLIILALEGLSYYHTYDRLFLGISIAMGFVGWTSYVILLIIKTHTNLMRTVQNNKASSVFAYGFSAVGIFIAFFLLIQACPWTYYIYCLLPVPVWYAVVREFPVIQDLIKLLLTFPLHQSIGFLFICALGIEILVFSFFYRSTLTVGLIIFAGWPVITQLWAQAKITAVSWTLLCWLLAMFPLMPVVGREPNISLVTAAGLLILLISISSLPSLWKSKNKNVHRKDLAILLFQMLSIALSTYVVNTTHSSLQHKQGLPVINQIVSWTILASSLVVPLLSPTFLFQRLLSILLSLMSTYLLLSTGYEALFPLVLSGLMFAWINMEQEALQYYGLSLKPKLAILNFSYSTDITQFRQLHLDDTRRSFFFVFFIVTAFFGTGNIASVNSFDPASVYCFLTVFSPFMMGGLLMLKVIIPFVLVSCAFEAVQVTTQLSSKSLFLIVLVISDIMALHFFFLVKDYGSWLDIGTSISHFVLVMSFTIFMMLLNGLAQLLTTKRIELWGVTKYHAT</sequence>
<dbReference type="AlphaFoldDB" id="A0A7M4FI21"/>
<dbReference type="EC" id="2.-.-.-" evidence="12"/>
<keyword evidence="10 12" id="KW-0472">Membrane</keyword>
<dbReference type="GO" id="GO:0051377">
    <property type="term" value="F:mannose-ethanolamine phosphotransferase activity"/>
    <property type="evidence" value="ECO:0007669"/>
    <property type="project" value="UniProtKB-UniRule"/>
</dbReference>
<evidence type="ECO:0000256" key="9">
    <source>
        <dbReference type="ARBA" id="ARBA00022989"/>
    </source>
</evidence>
<feature type="transmembrane region" description="Helical" evidence="12">
    <location>
        <begin position="698"/>
        <end position="714"/>
    </location>
</feature>
<dbReference type="Proteomes" id="UP000594220">
    <property type="component" value="Unplaced"/>
</dbReference>
<evidence type="ECO:0000256" key="11">
    <source>
        <dbReference type="ARBA" id="ARBA00023180"/>
    </source>
</evidence>
<feature type="transmembrane region" description="Helical" evidence="12">
    <location>
        <begin position="473"/>
        <end position="490"/>
    </location>
</feature>
<dbReference type="InterPro" id="IPR017850">
    <property type="entry name" value="Alkaline_phosphatase_core_sf"/>
</dbReference>
<feature type="transmembrane region" description="Helical" evidence="12">
    <location>
        <begin position="537"/>
        <end position="553"/>
    </location>
</feature>
<comment type="function">
    <text evidence="12">Ethanolamine phosphate transferase involved in glycosylphosphatidylinositol-anchor biosynthesis. Transfers ethanolamine phosphate to the first alpha-1,4-linked mannose of the glycosylphosphatidylinositol precursor of GPI-anchor.</text>
</comment>
<evidence type="ECO:0000256" key="12">
    <source>
        <dbReference type="RuleBase" id="RU367138"/>
    </source>
</evidence>
<dbReference type="SUPFAM" id="SSF53649">
    <property type="entry name" value="Alkaline phosphatase-like"/>
    <property type="match status" value="1"/>
</dbReference>
<feature type="transmembrane region" description="Helical" evidence="12">
    <location>
        <begin position="793"/>
        <end position="816"/>
    </location>
</feature>
<feature type="transmembrane region" description="Helical" evidence="12">
    <location>
        <begin position="511"/>
        <end position="531"/>
    </location>
</feature>
<organism evidence="14 15">
    <name type="scientific">Crocodylus porosus</name>
    <name type="common">Saltwater crocodile</name>
    <name type="synonym">Estuarine crocodile</name>
    <dbReference type="NCBI Taxonomy" id="8502"/>
    <lineage>
        <taxon>Eukaryota</taxon>
        <taxon>Metazoa</taxon>
        <taxon>Chordata</taxon>
        <taxon>Craniata</taxon>
        <taxon>Vertebrata</taxon>
        <taxon>Euteleostomi</taxon>
        <taxon>Archelosauria</taxon>
        <taxon>Archosauria</taxon>
        <taxon>Crocodylia</taxon>
        <taxon>Longirostres</taxon>
        <taxon>Crocodylidae</taxon>
        <taxon>Crocodylus</taxon>
    </lineage>
</organism>
<keyword evidence="7 12" id="KW-0812">Transmembrane</keyword>
<accession>A0A7M4FI21</accession>
<reference evidence="14" key="1">
    <citation type="submission" date="2025-08" db="UniProtKB">
        <authorList>
            <consortium name="Ensembl"/>
        </authorList>
    </citation>
    <scope>IDENTIFICATION</scope>
</reference>
<evidence type="ECO:0000256" key="8">
    <source>
        <dbReference type="ARBA" id="ARBA00022824"/>
    </source>
</evidence>
<dbReference type="PANTHER" id="PTHR12250:SF0">
    <property type="entry name" value="GPI ETHANOLAMINE PHOSPHATE TRANSFERASE 1"/>
    <property type="match status" value="1"/>
</dbReference>
<gene>
    <name evidence="14" type="primary">PIGN</name>
</gene>
<dbReference type="InterPro" id="IPR037671">
    <property type="entry name" value="PIGN_N"/>
</dbReference>
<feature type="transmembrane region" description="Helical" evidence="12">
    <location>
        <begin position="450"/>
        <end position="467"/>
    </location>
</feature>
<evidence type="ECO:0000256" key="6">
    <source>
        <dbReference type="ARBA" id="ARBA00022679"/>
    </source>
</evidence>
<feature type="transmembrane region" description="Helical" evidence="12">
    <location>
        <begin position="859"/>
        <end position="880"/>
    </location>
</feature>
<feature type="domain" description="GPI ethanolamine phosphate transferase 1 C-terminal" evidence="13">
    <location>
        <begin position="399"/>
        <end position="852"/>
    </location>
</feature>
<feature type="transmembrane region" description="Helical" evidence="12">
    <location>
        <begin position="755"/>
        <end position="773"/>
    </location>
</feature>
<comment type="pathway">
    <text evidence="2 12">Glycolipid biosynthesis; glycosylphosphatidylinositol-anchor biosynthesis.</text>
</comment>
<dbReference type="Ensembl" id="ENSCPRT00005028037.1">
    <property type="protein sequence ID" value="ENSCPRP00005024017.1"/>
    <property type="gene ID" value="ENSCPRG00005016657.1"/>
</dbReference>
<evidence type="ECO:0000256" key="1">
    <source>
        <dbReference type="ARBA" id="ARBA00004477"/>
    </source>
</evidence>
<evidence type="ECO:0000256" key="5">
    <source>
        <dbReference type="ARBA" id="ARBA00022502"/>
    </source>
</evidence>
<feature type="transmembrane region" description="Helical" evidence="12">
    <location>
        <begin position="6"/>
        <end position="26"/>
    </location>
</feature>
<keyword evidence="11" id="KW-0325">Glycoprotein</keyword>
<keyword evidence="8 12" id="KW-0256">Endoplasmic reticulum</keyword>
<evidence type="ECO:0000313" key="14">
    <source>
        <dbReference type="Ensembl" id="ENSCPRP00005024017.1"/>
    </source>
</evidence>
<dbReference type="GO" id="GO:0006506">
    <property type="term" value="P:GPI anchor biosynthetic process"/>
    <property type="evidence" value="ECO:0007669"/>
    <property type="project" value="UniProtKB-UniPathway"/>
</dbReference>
<evidence type="ECO:0000256" key="7">
    <source>
        <dbReference type="ARBA" id="ARBA00022692"/>
    </source>
</evidence>
<evidence type="ECO:0000256" key="2">
    <source>
        <dbReference type="ARBA" id="ARBA00004687"/>
    </source>
</evidence>
<evidence type="ECO:0000259" key="13">
    <source>
        <dbReference type="Pfam" id="PF04987"/>
    </source>
</evidence>
<dbReference type="InterPro" id="IPR017852">
    <property type="entry name" value="GPI_EtnP_transferase_1_C"/>
</dbReference>
<feature type="transmembrane region" description="Helical" evidence="12">
    <location>
        <begin position="410"/>
        <end position="429"/>
    </location>
</feature>
<protein>
    <recommendedName>
        <fullName evidence="4 12">GPI ethanolamine phosphate transferase 1</fullName>
        <ecNumber evidence="12">2.-.-.-</ecNumber>
    </recommendedName>
</protein>
<comment type="subcellular location">
    <subcellularLocation>
        <location evidence="1 12">Endoplasmic reticulum membrane</location>
        <topology evidence="1 12">Multi-pass membrane protein</topology>
    </subcellularLocation>
</comment>
<evidence type="ECO:0000256" key="4">
    <source>
        <dbReference type="ARBA" id="ARBA00020831"/>
    </source>
</evidence>
<evidence type="ECO:0000256" key="10">
    <source>
        <dbReference type="ARBA" id="ARBA00023136"/>
    </source>
</evidence>
<dbReference type="UniPathway" id="UPA00196"/>
<keyword evidence="9 12" id="KW-1133">Transmembrane helix</keyword>
<dbReference type="GO" id="GO:0005789">
    <property type="term" value="C:endoplasmic reticulum membrane"/>
    <property type="evidence" value="ECO:0007669"/>
    <property type="project" value="UniProtKB-SubCell"/>
</dbReference>